<comment type="caution">
    <text evidence="3">The sequence shown here is derived from an EMBL/GenBank/DDBJ whole genome shotgun (WGS) entry which is preliminary data.</text>
</comment>
<dbReference type="Pfam" id="PF25033">
    <property type="entry name" value="VPS13_M"/>
    <property type="match status" value="1"/>
</dbReference>
<dbReference type="Proteomes" id="UP001458880">
    <property type="component" value="Unassembled WGS sequence"/>
</dbReference>
<comment type="similarity">
    <text evidence="1">Belongs to the VPS13 family.</text>
</comment>
<dbReference type="PANTHER" id="PTHR16166">
    <property type="entry name" value="VACUOLAR PROTEIN SORTING-ASSOCIATED PROTEIN VPS13"/>
    <property type="match status" value="1"/>
</dbReference>
<dbReference type="PANTHER" id="PTHR16166:SF93">
    <property type="entry name" value="INTERMEMBRANE LIPID TRANSFER PROTEIN VPS13"/>
    <property type="match status" value="1"/>
</dbReference>
<dbReference type="InterPro" id="IPR056747">
    <property type="entry name" value="VPS13-like_M"/>
</dbReference>
<proteinExistence type="inferred from homology"/>
<dbReference type="AlphaFoldDB" id="A0AAW1JFH0"/>
<gene>
    <name evidence="3" type="ORF">QE152_g30289</name>
</gene>
<organism evidence="3 4">
    <name type="scientific">Popillia japonica</name>
    <name type="common">Japanese beetle</name>
    <dbReference type="NCBI Taxonomy" id="7064"/>
    <lineage>
        <taxon>Eukaryota</taxon>
        <taxon>Metazoa</taxon>
        <taxon>Ecdysozoa</taxon>
        <taxon>Arthropoda</taxon>
        <taxon>Hexapoda</taxon>
        <taxon>Insecta</taxon>
        <taxon>Pterygota</taxon>
        <taxon>Neoptera</taxon>
        <taxon>Endopterygota</taxon>
        <taxon>Coleoptera</taxon>
        <taxon>Polyphaga</taxon>
        <taxon>Scarabaeiformia</taxon>
        <taxon>Scarabaeidae</taxon>
        <taxon>Rutelinae</taxon>
        <taxon>Popillia</taxon>
    </lineage>
</organism>
<keyword evidence="4" id="KW-1185">Reference proteome</keyword>
<feature type="domain" description="VPS13-like middle region" evidence="2">
    <location>
        <begin position="201"/>
        <end position="754"/>
    </location>
</feature>
<sequence length="763" mass="85791">MEELSVTINHQEFTNSPFETVAKLSISKLVLDVCSKSFVNNVTVKLGSLHLSKYHNNDMVEIIGTPICARPGTYLFRVDFVQVDKKCPDFKSNYNCCESMLVFEFALIKIVLHQEVLLELVKFTSDLQVHLEDLQNIVDTSNAPDFKRRLSSLSETIVVHSSLSVKQQPSKPKMASSKTVVIETILFKFDAKLTELDLLFANDACDISQIFIKDLNLEVIMKKPYTQVKAALREIEILDCTPHSLYPKILAVGDEEAINMQVVMYNREPDQVSFTGEDISIQATFGGFHFTFLNIYMATMSNFIDNFQTARTAIIEASQAAADKAKHNVTNIYENATRISLNVRIRAPKIVIPRNSKDYNALYIDLGNLQVVNNFIILDIKNEHDESAVVDEIQLKLTDFKLSRIMTNIKRTITSDITILLPLSFSLDVKRNLSSKWYKAIPEVHIVGQIESIEIHIGQPDYNMMLATLNGNLAEGATDVSVRNPPSLVAAEIEQNILSTASATTLKNSAEVILLDKADGDIDIVDKNTYIFLKFNFMMNGFVVSLFTIDEKIEEKFSFTTNRHGLARLSLEGFSVKGHILSDNSINTSVLLVDMLLDDIRPGKEHRINRLFSRKVYGHTECIARTVTPLAFRTMVDVTYKKKNDDTYLDVRVSSFDLILSMDFLSRVQRFFTAALEEAEGDVDVYAEAKKKSSKTSTHSSKASTTSPAASEKIGSFSFNIQIEQPDIVFVETMRSIDTNCLILNCEVLIKLRMDGLRQSVSG</sequence>
<protein>
    <recommendedName>
        <fullName evidence="2">VPS13-like middle region domain-containing protein</fullName>
    </recommendedName>
</protein>
<evidence type="ECO:0000256" key="1">
    <source>
        <dbReference type="ARBA" id="ARBA00006545"/>
    </source>
</evidence>
<evidence type="ECO:0000313" key="3">
    <source>
        <dbReference type="EMBL" id="KAK9701875.1"/>
    </source>
</evidence>
<accession>A0AAW1JFH0</accession>
<dbReference type="InterPro" id="IPR026847">
    <property type="entry name" value="VPS13"/>
</dbReference>
<dbReference type="GO" id="GO:0045053">
    <property type="term" value="P:protein retention in Golgi apparatus"/>
    <property type="evidence" value="ECO:0007669"/>
    <property type="project" value="TreeGrafter"/>
</dbReference>
<dbReference type="EMBL" id="JASPKY010000405">
    <property type="protein sequence ID" value="KAK9701875.1"/>
    <property type="molecule type" value="Genomic_DNA"/>
</dbReference>
<evidence type="ECO:0000259" key="2">
    <source>
        <dbReference type="Pfam" id="PF25033"/>
    </source>
</evidence>
<dbReference type="GO" id="GO:0006623">
    <property type="term" value="P:protein targeting to vacuole"/>
    <property type="evidence" value="ECO:0007669"/>
    <property type="project" value="TreeGrafter"/>
</dbReference>
<evidence type="ECO:0000313" key="4">
    <source>
        <dbReference type="Proteomes" id="UP001458880"/>
    </source>
</evidence>
<name>A0AAW1JFH0_POPJA</name>
<reference evidence="3 4" key="1">
    <citation type="journal article" date="2024" name="BMC Genomics">
        <title>De novo assembly and annotation of Popillia japonica's genome with initial clues to its potential as an invasive pest.</title>
        <authorList>
            <person name="Cucini C."/>
            <person name="Boschi S."/>
            <person name="Funari R."/>
            <person name="Cardaioli E."/>
            <person name="Iannotti N."/>
            <person name="Marturano G."/>
            <person name="Paoli F."/>
            <person name="Bruttini M."/>
            <person name="Carapelli A."/>
            <person name="Frati F."/>
            <person name="Nardi F."/>
        </authorList>
    </citation>
    <scope>NUCLEOTIDE SEQUENCE [LARGE SCALE GENOMIC DNA]</scope>
    <source>
        <strain evidence="3">DMR45628</strain>
    </source>
</reference>